<dbReference type="PROSITE" id="PS51272">
    <property type="entry name" value="SLH"/>
    <property type="match status" value="1"/>
</dbReference>
<evidence type="ECO:0000256" key="2">
    <source>
        <dbReference type="SAM" id="SignalP"/>
    </source>
</evidence>
<dbReference type="InterPro" id="IPR032599">
    <property type="entry name" value="YcdB/YcdC_rep_domain"/>
</dbReference>
<comment type="caution">
    <text evidence="4">The sequence shown here is derived from an EMBL/GenBank/DDBJ whole genome shotgun (WGS) entry which is preliminary data.</text>
</comment>
<reference evidence="4" key="1">
    <citation type="submission" date="2020-08" db="EMBL/GenBank/DDBJ databases">
        <title>Genome public.</title>
        <authorList>
            <person name="Liu C."/>
            <person name="Sun Q."/>
        </authorList>
    </citation>
    <scope>NUCLEOTIDE SEQUENCE</scope>
    <source>
        <strain evidence="4">BX7</strain>
    </source>
</reference>
<keyword evidence="2" id="KW-0732">Signal</keyword>
<dbReference type="InterPro" id="IPR001119">
    <property type="entry name" value="SLH_dom"/>
</dbReference>
<accession>A0A926DDZ5</accession>
<organism evidence="4 5">
    <name type="scientific">Feifania hominis</name>
    <dbReference type="NCBI Taxonomy" id="2763660"/>
    <lineage>
        <taxon>Bacteria</taxon>
        <taxon>Bacillati</taxon>
        <taxon>Bacillota</taxon>
        <taxon>Clostridia</taxon>
        <taxon>Eubacteriales</taxon>
        <taxon>Feifaniaceae</taxon>
        <taxon>Feifania</taxon>
    </lineage>
</organism>
<gene>
    <name evidence="4" type="ORF">H8695_05225</name>
</gene>
<dbReference type="Pfam" id="PF00395">
    <property type="entry name" value="SLH"/>
    <property type="match status" value="1"/>
</dbReference>
<keyword evidence="1" id="KW-0677">Repeat</keyword>
<feature type="chain" id="PRO_5036974092" evidence="2">
    <location>
        <begin position="24"/>
        <end position="709"/>
    </location>
</feature>
<feature type="domain" description="SLH" evidence="3">
    <location>
        <begin position="654"/>
        <end position="709"/>
    </location>
</feature>
<dbReference type="Proteomes" id="UP000620366">
    <property type="component" value="Unassembled WGS sequence"/>
</dbReference>
<dbReference type="EMBL" id="JACRSP010000002">
    <property type="protein sequence ID" value="MBC8536092.1"/>
    <property type="molecule type" value="Genomic_DNA"/>
</dbReference>
<dbReference type="RefSeq" id="WP_249299845.1">
    <property type="nucleotide sequence ID" value="NZ_JACRSP010000002.1"/>
</dbReference>
<dbReference type="AlphaFoldDB" id="A0A926DDZ5"/>
<protein>
    <submittedName>
        <fullName evidence="4">S-layer homology domain-containing protein</fullName>
    </submittedName>
</protein>
<feature type="signal peptide" evidence="2">
    <location>
        <begin position="1"/>
        <end position="23"/>
    </location>
</feature>
<keyword evidence="5" id="KW-1185">Reference proteome</keyword>
<evidence type="ECO:0000256" key="1">
    <source>
        <dbReference type="ARBA" id="ARBA00022737"/>
    </source>
</evidence>
<name>A0A926DDZ5_9FIRM</name>
<proteinExistence type="predicted"/>
<sequence length="709" mass="76578">MKKYLAILLSVVLLCGAALPAGAAQEDVKTRLAAVTSAVKNTLGIGDEYDEFYGELEEGTLSPCWRLQWSAQGRSLTVQALESGKVLTYRYSDDFAESGGRGFAPSFPKMSREEAHAAAMTFLGTVLEKPIESVSLEENDTVGSLGTTRYYFSGTVLLNGLPSPLSVSISVRAADGKIVHFRRDDVSEQHIGGIPSAVPAASAQHAGELLKQKLSLRLEYVLSDEGNRAVLRYLPERGDEYLVDAATGELVNVSERYEDAIKSSPGAGGATNESTADLGLSESELDGIEKLDGVLTKQQLDAKARGIDALGLSGYTLANVSYSVDRETADVSARLQYAKKTDNGIWRRNVTQNARTGALLAVSSSAPYEENAARPVSFSAAQTTAEAFLREQCGEAFAKSALYASSDARDDKYTMFHSLTYAHRHEGYFLPANSITVGVDASDGSISTYYSDFDLEVTFDSAEGIVSQDEALAAYFATFAVELGYRSLPEKIDLSAPDYRPLAETGYGYLYRLKLAYTLESDRTVRGIDAKTGEAIFYESVSRAITYDDLGAAYPQIETLAKYGVGYLGGSFRPNEALTQRDLLALLTSTQGHLFDPAGGEQELESLYEVAYNMGLLTRAERDPNRLMTRAETVRLLLDSAGYGEVAKLPGIFRCSFRDAANIPEDVLGYAAIAQGLGVVHGDGAGNFAPARTATRAEAAFMLYNYLSR</sequence>
<evidence type="ECO:0000259" key="3">
    <source>
        <dbReference type="PROSITE" id="PS51272"/>
    </source>
</evidence>
<evidence type="ECO:0000313" key="5">
    <source>
        <dbReference type="Proteomes" id="UP000620366"/>
    </source>
</evidence>
<dbReference type="Pfam" id="PF16244">
    <property type="entry name" value="DUF4901"/>
    <property type="match status" value="1"/>
</dbReference>
<evidence type="ECO:0000313" key="4">
    <source>
        <dbReference type="EMBL" id="MBC8536092.1"/>
    </source>
</evidence>